<gene>
    <name evidence="2" type="ORF">G3N56_08190</name>
</gene>
<evidence type="ECO:0000313" key="2">
    <source>
        <dbReference type="EMBL" id="NDY56722.1"/>
    </source>
</evidence>
<proteinExistence type="predicted"/>
<feature type="domain" description="AMP-activated protein kinase glycogen-binding" evidence="1">
    <location>
        <begin position="27"/>
        <end position="81"/>
    </location>
</feature>
<dbReference type="Proteomes" id="UP000469724">
    <property type="component" value="Unassembled WGS sequence"/>
</dbReference>
<dbReference type="AlphaFoldDB" id="A0A7K3NKM2"/>
<dbReference type="InterPro" id="IPR013783">
    <property type="entry name" value="Ig-like_fold"/>
</dbReference>
<dbReference type="Pfam" id="PF16561">
    <property type="entry name" value="AMPK1_CBM"/>
    <property type="match status" value="1"/>
</dbReference>
<reference evidence="2 3" key="1">
    <citation type="submission" date="2020-02" db="EMBL/GenBank/DDBJ databases">
        <title>Comparative genomics of sulfur disproportionating microorganisms.</title>
        <authorList>
            <person name="Ward L.M."/>
            <person name="Bertran E."/>
            <person name="Johnston D.T."/>
        </authorList>
    </citation>
    <scope>NUCLEOTIDE SEQUENCE [LARGE SCALE GENOMIC DNA]</scope>
    <source>
        <strain evidence="2 3">DSM 3696</strain>
    </source>
</reference>
<dbReference type="CDD" id="cd07184">
    <property type="entry name" value="E_set_Isoamylase_like_N"/>
    <property type="match status" value="1"/>
</dbReference>
<dbReference type="InterPro" id="IPR032640">
    <property type="entry name" value="AMPK1_CBM"/>
</dbReference>
<protein>
    <submittedName>
        <fullName evidence="2">Glycoside hydrolase</fullName>
    </submittedName>
</protein>
<dbReference type="RefSeq" id="WP_163301771.1">
    <property type="nucleotide sequence ID" value="NZ_JAAGRQ010000026.1"/>
</dbReference>
<organism evidence="2 3">
    <name type="scientific">Desulfolutivibrio sulfodismutans</name>
    <dbReference type="NCBI Taxonomy" id="63561"/>
    <lineage>
        <taxon>Bacteria</taxon>
        <taxon>Pseudomonadati</taxon>
        <taxon>Thermodesulfobacteriota</taxon>
        <taxon>Desulfovibrionia</taxon>
        <taxon>Desulfovibrionales</taxon>
        <taxon>Desulfovibrionaceae</taxon>
        <taxon>Desulfolutivibrio</taxon>
    </lineage>
</organism>
<dbReference type="InterPro" id="IPR014756">
    <property type="entry name" value="Ig_E-set"/>
</dbReference>
<evidence type="ECO:0000313" key="3">
    <source>
        <dbReference type="Proteomes" id="UP000469724"/>
    </source>
</evidence>
<keyword evidence="2" id="KW-0378">Hydrolase</keyword>
<accession>A0A7K3NKM2</accession>
<keyword evidence="3" id="KW-1185">Reference proteome</keyword>
<dbReference type="EMBL" id="JAAGRQ010000026">
    <property type="protein sequence ID" value="NDY56722.1"/>
    <property type="molecule type" value="Genomic_DNA"/>
</dbReference>
<comment type="caution">
    <text evidence="2">The sequence shown here is derived from an EMBL/GenBank/DDBJ whole genome shotgun (WGS) entry which is preliminary data.</text>
</comment>
<evidence type="ECO:0000259" key="1">
    <source>
        <dbReference type="Pfam" id="PF16561"/>
    </source>
</evidence>
<dbReference type="SUPFAM" id="SSF81296">
    <property type="entry name" value="E set domains"/>
    <property type="match status" value="1"/>
</dbReference>
<sequence>MSLGKKFLKSKPICKVTFTVDKELAKDAVTVSLVGEFNGWETGATLLKKQKNGNFSVTLDLETGREYQFRYLIDDTTWISDPAADKYAFSPFGDCDNSVVAL</sequence>
<dbReference type="GO" id="GO:0016787">
    <property type="term" value="F:hydrolase activity"/>
    <property type="evidence" value="ECO:0007669"/>
    <property type="project" value="UniProtKB-KW"/>
</dbReference>
<name>A0A7K3NKM2_9BACT</name>
<dbReference type="Gene3D" id="2.60.40.10">
    <property type="entry name" value="Immunoglobulins"/>
    <property type="match status" value="1"/>
</dbReference>